<dbReference type="FunFam" id="3.40.309.10:FF:000002">
    <property type="entry name" value="Methylmalonate-semialdehyde dehydrogenase (Acylating)"/>
    <property type="match status" value="1"/>
</dbReference>
<comment type="caution">
    <text evidence="3">The sequence shown here is derived from an EMBL/GenBank/DDBJ whole genome shotgun (WGS) entry which is preliminary data.</text>
</comment>
<evidence type="ECO:0000256" key="1">
    <source>
        <dbReference type="ARBA" id="ARBA00023002"/>
    </source>
</evidence>
<dbReference type="Gene3D" id="3.40.309.10">
    <property type="entry name" value="Aldehyde Dehydrogenase, Chain A, domain 2"/>
    <property type="match status" value="1"/>
</dbReference>
<accession>A0A9D1MN04</accession>
<evidence type="ECO:0000313" key="3">
    <source>
        <dbReference type="EMBL" id="HIU62984.1"/>
    </source>
</evidence>
<feature type="domain" description="Aldehyde dehydrogenase" evidence="2">
    <location>
        <begin position="14"/>
        <end position="481"/>
    </location>
</feature>
<dbReference type="SUPFAM" id="SSF53720">
    <property type="entry name" value="ALDH-like"/>
    <property type="match status" value="1"/>
</dbReference>
<dbReference type="InterPro" id="IPR016163">
    <property type="entry name" value="Ald_DH_C"/>
</dbReference>
<dbReference type="Pfam" id="PF00171">
    <property type="entry name" value="Aldedh"/>
    <property type="match status" value="1"/>
</dbReference>
<dbReference type="GO" id="GO:0006210">
    <property type="term" value="P:thymine catabolic process"/>
    <property type="evidence" value="ECO:0007669"/>
    <property type="project" value="TreeGrafter"/>
</dbReference>
<dbReference type="CDD" id="cd07085">
    <property type="entry name" value="ALDH_F6_MMSDH"/>
    <property type="match status" value="1"/>
</dbReference>
<evidence type="ECO:0000313" key="4">
    <source>
        <dbReference type="Proteomes" id="UP000824145"/>
    </source>
</evidence>
<dbReference type="InterPro" id="IPR016162">
    <property type="entry name" value="Ald_DH_N"/>
</dbReference>
<dbReference type="GO" id="GO:0004491">
    <property type="term" value="F:methylmalonate-semialdehyde dehydrogenase (acylating, NAD) activity"/>
    <property type="evidence" value="ECO:0007669"/>
    <property type="project" value="InterPro"/>
</dbReference>
<protein>
    <submittedName>
        <fullName evidence="3">CoA-acylating methylmalonate-semialdehyde dehydrogenase</fullName>
    </submittedName>
</protein>
<dbReference type="EMBL" id="DVNJ01000024">
    <property type="protein sequence ID" value="HIU62984.1"/>
    <property type="molecule type" value="Genomic_DNA"/>
</dbReference>
<reference evidence="3" key="2">
    <citation type="journal article" date="2021" name="PeerJ">
        <title>Extensive microbial diversity within the chicken gut microbiome revealed by metagenomics and culture.</title>
        <authorList>
            <person name="Gilroy R."/>
            <person name="Ravi A."/>
            <person name="Getino M."/>
            <person name="Pursley I."/>
            <person name="Horton D.L."/>
            <person name="Alikhan N.F."/>
            <person name="Baker D."/>
            <person name="Gharbi K."/>
            <person name="Hall N."/>
            <person name="Watson M."/>
            <person name="Adriaenssens E.M."/>
            <person name="Foster-Nyarko E."/>
            <person name="Jarju S."/>
            <person name="Secka A."/>
            <person name="Antonio M."/>
            <person name="Oren A."/>
            <person name="Chaudhuri R.R."/>
            <person name="La Ragione R."/>
            <person name="Hildebrand F."/>
            <person name="Pallen M.J."/>
        </authorList>
    </citation>
    <scope>NUCLEOTIDE SEQUENCE</scope>
    <source>
        <strain evidence="3">9366</strain>
    </source>
</reference>
<dbReference type="InterPro" id="IPR016161">
    <property type="entry name" value="Ald_DH/histidinol_DH"/>
</dbReference>
<reference evidence="3" key="1">
    <citation type="submission" date="2020-10" db="EMBL/GenBank/DDBJ databases">
        <authorList>
            <person name="Gilroy R."/>
        </authorList>
    </citation>
    <scope>NUCLEOTIDE SEQUENCE</scope>
    <source>
        <strain evidence="3">9366</strain>
    </source>
</reference>
<dbReference type="AlphaFoldDB" id="A0A9D1MN04"/>
<proteinExistence type="predicted"/>
<name>A0A9D1MN04_9FIRM</name>
<dbReference type="GO" id="GO:0006574">
    <property type="term" value="P:L-valine catabolic process"/>
    <property type="evidence" value="ECO:0007669"/>
    <property type="project" value="TreeGrafter"/>
</dbReference>
<evidence type="ECO:0000259" key="2">
    <source>
        <dbReference type="Pfam" id="PF00171"/>
    </source>
</evidence>
<keyword evidence="1" id="KW-0560">Oxidoreductase</keyword>
<dbReference type="InterPro" id="IPR010061">
    <property type="entry name" value="MeMal-semiAld_DH"/>
</dbReference>
<dbReference type="Proteomes" id="UP000824145">
    <property type="component" value="Unassembled WGS sequence"/>
</dbReference>
<dbReference type="Gene3D" id="3.40.605.10">
    <property type="entry name" value="Aldehyde Dehydrogenase, Chain A, domain 1"/>
    <property type="match status" value="1"/>
</dbReference>
<sequence>MAVKTLKYFTNNEFVESKTDKYYPVFNPSTGEQIARMPRCTSEEVARVIENAHAAYEKWSRVPVLKRVQVLYKLRELLIEHMDELTMICATEHGKNWEESKGDILKAKEGTELACNMPSLLQGESLMDASSGYDTVLYRESMGVFAGIAPFNFPAMIPMGWMAPVCIACGNAIVLKVAGATPMTSLRIAELYKEAGLPDGVLNIVSCDRNDTQELISNPKIVGISFVGSTTVGRYIYETAAKYGKRVQCLCEAKNHALVLEDAALDRTAAGIINAAYGCAGERCMALPVVVAQESIADKLVEKLVFLAKSKVKVGPAYEKDTTLGPVYSAEHKKSVEAWIEKGISEGATLVLDGRGVKVEGHENGFYLGPTILDNVTPEMSVGQREIFGPVLCIKRVKTFEEGLKVMNDNPFANGSVIYTQNGYYAREFTRYTHGGMVGVNVGIPVPVGVFSFTGHKLSFFGDLHCLGRDSFKFFTDSKAVTTHWFDEHEARSTKVSTWDGTI</sequence>
<gene>
    <name evidence="3" type="ORF">IAB07_04395</name>
</gene>
<dbReference type="InterPro" id="IPR015590">
    <property type="entry name" value="Aldehyde_DH_dom"/>
</dbReference>
<dbReference type="PANTHER" id="PTHR43866:SF4">
    <property type="entry name" value="MALONATE-SEMIALDEHYDE DEHYDROGENASE"/>
    <property type="match status" value="1"/>
</dbReference>
<dbReference type="PANTHER" id="PTHR43866">
    <property type="entry name" value="MALONATE-SEMIALDEHYDE DEHYDROGENASE"/>
    <property type="match status" value="1"/>
</dbReference>
<dbReference type="NCBIfam" id="TIGR01722">
    <property type="entry name" value="MMSDH"/>
    <property type="match status" value="1"/>
</dbReference>
<organism evidence="3 4">
    <name type="scientific">Candidatus Caccalectryoclostridium excrementigallinarum</name>
    <dbReference type="NCBI Taxonomy" id="2840710"/>
    <lineage>
        <taxon>Bacteria</taxon>
        <taxon>Bacillati</taxon>
        <taxon>Bacillota</taxon>
        <taxon>Clostridia</taxon>
        <taxon>Christensenellales</taxon>
        <taxon>Christensenellaceae</taxon>
        <taxon>Christensenellaceae incertae sedis</taxon>
        <taxon>Candidatus Caccalectryoclostridium</taxon>
    </lineage>
</organism>